<dbReference type="InterPro" id="IPR044651">
    <property type="entry name" value="OTSB-like"/>
</dbReference>
<organism evidence="8 9">
    <name type="scientific">Nocardiopsis terrae</name>
    <dbReference type="NCBI Taxonomy" id="372655"/>
    <lineage>
        <taxon>Bacteria</taxon>
        <taxon>Bacillati</taxon>
        <taxon>Actinomycetota</taxon>
        <taxon>Actinomycetes</taxon>
        <taxon>Streptosporangiales</taxon>
        <taxon>Nocardiopsidaceae</taxon>
        <taxon>Nocardiopsis</taxon>
    </lineage>
</organism>
<dbReference type="InterPro" id="IPR006379">
    <property type="entry name" value="HAD-SF_hydro_IIB"/>
</dbReference>
<evidence type="ECO:0000256" key="1">
    <source>
        <dbReference type="ARBA" id="ARBA00000500"/>
    </source>
</evidence>
<keyword evidence="9" id="KW-1185">Reference proteome</keyword>
<name>A0ABR9HBJ7_9ACTN</name>
<evidence type="ECO:0000256" key="3">
    <source>
        <dbReference type="ARBA" id="ARBA00008770"/>
    </source>
</evidence>
<dbReference type="SUPFAM" id="SSF56784">
    <property type="entry name" value="HAD-like"/>
    <property type="match status" value="1"/>
</dbReference>
<feature type="region of interest" description="Disordered" evidence="7">
    <location>
        <begin position="1"/>
        <end position="39"/>
    </location>
</feature>
<dbReference type="EMBL" id="JADBDY010000001">
    <property type="protein sequence ID" value="MBE1456195.1"/>
    <property type="molecule type" value="Genomic_DNA"/>
</dbReference>
<dbReference type="Gene3D" id="3.40.50.1000">
    <property type="entry name" value="HAD superfamily/HAD-like"/>
    <property type="match status" value="1"/>
</dbReference>
<evidence type="ECO:0000256" key="5">
    <source>
        <dbReference type="ARBA" id="ARBA00024179"/>
    </source>
</evidence>
<evidence type="ECO:0000256" key="7">
    <source>
        <dbReference type="SAM" id="MobiDB-lite"/>
    </source>
</evidence>
<dbReference type="PANTHER" id="PTHR43768:SF3">
    <property type="entry name" value="TREHALOSE 6-PHOSPHATE PHOSPHATASE"/>
    <property type="match status" value="1"/>
</dbReference>
<keyword evidence="6" id="KW-0460">Magnesium</keyword>
<evidence type="ECO:0000313" key="8">
    <source>
        <dbReference type="EMBL" id="MBE1456195.1"/>
    </source>
</evidence>
<comment type="function">
    <text evidence="5 6">Removes the phosphate from trehalose 6-phosphate to produce free trehalose.</text>
</comment>
<evidence type="ECO:0000256" key="6">
    <source>
        <dbReference type="RuleBase" id="RU361117"/>
    </source>
</evidence>
<evidence type="ECO:0000256" key="2">
    <source>
        <dbReference type="ARBA" id="ARBA00005199"/>
    </source>
</evidence>
<dbReference type="Gene3D" id="3.30.70.1020">
    <property type="entry name" value="Trehalose-6-phosphate phosphatase related protein, domain 2"/>
    <property type="match status" value="1"/>
</dbReference>
<gene>
    <name evidence="8" type="ORF">H4W79_000409</name>
</gene>
<dbReference type="Proteomes" id="UP000598217">
    <property type="component" value="Unassembled WGS sequence"/>
</dbReference>
<comment type="pathway">
    <text evidence="2 6">Glycan biosynthesis; trehalose biosynthesis.</text>
</comment>
<comment type="catalytic activity">
    <reaction evidence="1 6">
        <text>alpha,alpha-trehalose 6-phosphate + H2O = alpha,alpha-trehalose + phosphate</text>
        <dbReference type="Rhea" id="RHEA:23420"/>
        <dbReference type="ChEBI" id="CHEBI:15377"/>
        <dbReference type="ChEBI" id="CHEBI:16551"/>
        <dbReference type="ChEBI" id="CHEBI:43474"/>
        <dbReference type="ChEBI" id="CHEBI:58429"/>
        <dbReference type="EC" id="3.1.3.12"/>
    </reaction>
</comment>
<comment type="similarity">
    <text evidence="3 6">Belongs to the trehalose phosphatase family.</text>
</comment>
<protein>
    <recommendedName>
        <fullName evidence="6">Trehalose 6-phosphate phosphatase</fullName>
        <ecNumber evidence="6">3.1.3.12</ecNumber>
    </recommendedName>
</protein>
<evidence type="ECO:0000313" key="9">
    <source>
        <dbReference type="Proteomes" id="UP000598217"/>
    </source>
</evidence>
<dbReference type="NCBIfam" id="TIGR00685">
    <property type="entry name" value="T6PP"/>
    <property type="match status" value="1"/>
</dbReference>
<dbReference type="EC" id="3.1.3.12" evidence="6"/>
<proteinExistence type="inferred from homology"/>
<reference evidence="8 9" key="1">
    <citation type="submission" date="2020-10" db="EMBL/GenBank/DDBJ databases">
        <title>Sequencing the genomes of 1000 actinobacteria strains.</title>
        <authorList>
            <person name="Klenk H.-P."/>
        </authorList>
    </citation>
    <scope>NUCLEOTIDE SEQUENCE [LARGE SCALE GENOMIC DNA]</scope>
    <source>
        <strain evidence="8 9">DSM 45157</strain>
    </source>
</reference>
<keyword evidence="4 6" id="KW-0378">Hydrolase</keyword>
<evidence type="ECO:0000256" key="4">
    <source>
        <dbReference type="ARBA" id="ARBA00022801"/>
    </source>
</evidence>
<keyword evidence="6" id="KW-0479">Metal-binding</keyword>
<dbReference type="InterPro" id="IPR036412">
    <property type="entry name" value="HAD-like_sf"/>
</dbReference>
<dbReference type="PANTHER" id="PTHR43768">
    <property type="entry name" value="TREHALOSE 6-PHOSPHATE PHOSPHATASE"/>
    <property type="match status" value="1"/>
</dbReference>
<dbReference type="NCBIfam" id="TIGR01484">
    <property type="entry name" value="HAD-SF-IIB"/>
    <property type="match status" value="1"/>
</dbReference>
<dbReference type="InterPro" id="IPR023214">
    <property type="entry name" value="HAD_sf"/>
</dbReference>
<sequence length="302" mass="30883">MPQPRQHGTPERNRPGGPHAQNEPTGGNGLPEPTTPNGRAALEALLTEPARALFAFDFDGTLAPIVADPRDSAPQPGIVAALAELAELAGTVAVITGRGAATAVDLGGLDRVPGITVLGHYGAERWSDGRVAAAEPPPGVSLVRAELPGLVDASGAPEGTWIEDKGRSLAVHTRRAADPDRALELLGGPLTELAERAGLKVEPGRMVIELRPQGVDKGAALTSLVEERGALHVFYAGDDLGDLPAFEAVAALRARGVSGLTVCSSSEEVTAVADAADLVVPGPAGLAELLGRVTERIRGLAA</sequence>
<dbReference type="Pfam" id="PF02358">
    <property type="entry name" value="Trehalose_PPase"/>
    <property type="match status" value="1"/>
</dbReference>
<comment type="caution">
    <text evidence="8">The sequence shown here is derived from an EMBL/GenBank/DDBJ whole genome shotgun (WGS) entry which is preliminary data.</text>
</comment>
<accession>A0ABR9HBJ7</accession>
<dbReference type="GO" id="GO:0004805">
    <property type="term" value="F:trehalose-phosphatase activity"/>
    <property type="evidence" value="ECO:0007669"/>
    <property type="project" value="UniProtKB-EC"/>
</dbReference>
<comment type="cofactor">
    <cofactor evidence="6">
        <name>Mg(2+)</name>
        <dbReference type="ChEBI" id="CHEBI:18420"/>
    </cofactor>
</comment>
<dbReference type="InterPro" id="IPR003337">
    <property type="entry name" value="Trehalose_PPase"/>
</dbReference>